<dbReference type="Gene3D" id="3.90.320.10">
    <property type="match status" value="1"/>
</dbReference>
<name>A0AAE1L997_9NEOP</name>
<dbReference type="CDD" id="cd22343">
    <property type="entry name" value="PDDEXK_lambda_exonuclease-like"/>
    <property type="match status" value="1"/>
</dbReference>
<dbReference type="Proteomes" id="UP001219518">
    <property type="component" value="Unassembled WGS sequence"/>
</dbReference>
<organism evidence="2 3">
    <name type="scientific">Frankliniella fusca</name>
    <dbReference type="NCBI Taxonomy" id="407009"/>
    <lineage>
        <taxon>Eukaryota</taxon>
        <taxon>Metazoa</taxon>
        <taxon>Ecdysozoa</taxon>
        <taxon>Arthropoda</taxon>
        <taxon>Hexapoda</taxon>
        <taxon>Insecta</taxon>
        <taxon>Pterygota</taxon>
        <taxon>Neoptera</taxon>
        <taxon>Paraneoptera</taxon>
        <taxon>Thysanoptera</taxon>
        <taxon>Terebrantia</taxon>
        <taxon>Thripoidea</taxon>
        <taxon>Thripidae</taxon>
        <taxon>Frankliniella</taxon>
    </lineage>
</organism>
<keyword evidence="2" id="KW-0378">Hydrolase</keyword>
<feature type="domain" description="YqaJ viral recombinase" evidence="1">
    <location>
        <begin position="68"/>
        <end position="227"/>
    </location>
</feature>
<sequence>MSTKLLWHYQLLETPTSQVSQYPDVDLTHQIAEMCSLLLWNLNSIRKCSTSQPVHLIRTAGQSGSDCWHSERSVRITASVAKVVLGLSSDKARMNFMRNHIWRFKPFCNEAMKRGNELEGLARDAYRLHLQELSFDIDILESGTWVNPAHLQLSCSPDGLIVDTNGIIRLLEIKCPEVLTEMDPNNFEQLPKEQLSRFCIRRDKQTKELELKPSHKWYLQVQMSLAIMELEYCDFVVFSTLKGKPKFLKVEVKFDREFWNEKKERLIRIHREWIVPEHFLINTAFNRLPIRLVYTPFHEEHNDNYFLQGSHIPDAYYCSLIETADAFLICDSQDFDVKINHQRSVRSVSSDLFEF</sequence>
<dbReference type="PANTHER" id="PTHR46609">
    <property type="entry name" value="EXONUCLEASE, PHAGE-TYPE/RECB, C-TERMINAL DOMAIN-CONTAINING PROTEIN"/>
    <property type="match status" value="1"/>
</dbReference>
<reference evidence="2" key="1">
    <citation type="submission" date="2021-07" db="EMBL/GenBank/DDBJ databases">
        <authorList>
            <person name="Catto M.A."/>
            <person name="Jacobson A."/>
            <person name="Kennedy G."/>
            <person name="Labadie P."/>
            <person name="Hunt B.G."/>
            <person name="Srinivasan R."/>
        </authorList>
    </citation>
    <scope>NUCLEOTIDE SEQUENCE</scope>
    <source>
        <strain evidence="2">PL_HMW_Pooled</strain>
        <tissue evidence="2">Head</tissue>
    </source>
</reference>
<dbReference type="InterPro" id="IPR011604">
    <property type="entry name" value="PDDEXK-like_dom_sf"/>
</dbReference>
<dbReference type="AlphaFoldDB" id="A0AAE1L997"/>
<dbReference type="SUPFAM" id="SSF52980">
    <property type="entry name" value="Restriction endonuclease-like"/>
    <property type="match status" value="1"/>
</dbReference>
<proteinExistence type="predicted"/>
<dbReference type="PANTHER" id="PTHR46609:SF8">
    <property type="entry name" value="YQAJ VIRAL RECOMBINASE DOMAIN-CONTAINING PROTEIN"/>
    <property type="match status" value="1"/>
</dbReference>
<keyword evidence="2" id="KW-0540">Nuclease</keyword>
<accession>A0AAE1L997</accession>
<evidence type="ECO:0000313" key="3">
    <source>
        <dbReference type="Proteomes" id="UP001219518"/>
    </source>
</evidence>
<reference evidence="2" key="2">
    <citation type="journal article" date="2023" name="BMC Genomics">
        <title>Pest status, molecular evolution, and epigenetic factors derived from the genome assembly of Frankliniella fusca, a thysanopteran phytovirus vector.</title>
        <authorList>
            <person name="Catto M.A."/>
            <person name="Labadie P.E."/>
            <person name="Jacobson A.L."/>
            <person name="Kennedy G.G."/>
            <person name="Srinivasan R."/>
            <person name="Hunt B.G."/>
        </authorList>
    </citation>
    <scope>NUCLEOTIDE SEQUENCE</scope>
    <source>
        <strain evidence="2">PL_HMW_Pooled</strain>
    </source>
</reference>
<protein>
    <submittedName>
        <fullName evidence="2">Exonuclease</fullName>
    </submittedName>
</protein>
<comment type="caution">
    <text evidence="2">The sequence shown here is derived from an EMBL/GenBank/DDBJ whole genome shotgun (WGS) entry which is preliminary data.</text>
</comment>
<gene>
    <name evidence="2" type="ORF">KUF71_004023</name>
</gene>
<evidence type="ECO:0000259" key="1">
    <source>
        <dbReference type="Pfam" id="PF09588"/>
    </source>
</evidence>
<dbReference type="Pfam" id="PF09588">
    <property type="entry name" value="YqaJ"/>
    <property type="match status" value="1"/>
</dbReference>
<dbReference type="EMBL" id="JAHWGI010000107">
    <property type="protein sequence ID" value="KAK3909667.1"/>
    <property type="molecule type" value="Genomic_DNA"/>
</dbReference>
<dbReference type="InterPro" id="IPR051703">
    <property type="entry name" value="NF-kappa-B_Signaling_Reg"/>
</dbReference>
<dbReference type="InterPro" id="IPR019080">
    <property type="entry name" value="YqaJ_viral_recombinase"/>
</dbReference>
<dbReference type="GO" id="GO:0004527">
    <property type="term" value="F:exonuclease activity"/>
    <property type="evidence" value="ECO:0007669"/>
    <property type="project" value="UniProtKB-KW"/>
</dbReference>
<dbReference type="InterPro" id="IPR011335">
    <property type="entry name" value="Restrct_endonuc-II-like"/>
</dbReference>
<keyword evidence="2" id="KW-0269">Exonuclease</keyword>
<evidence type="ECO:0000313" key="2">
    <source>
        <dbReference type="EMBL" id="KAK3909667.1"/>
    </source>
</evidence>
<keyword evidence="3" id="KW-1185">Reference proteome</keyword>
<dbReference type="GO" id="GO:0006281">
    <property type="term" value="P:DNA repair"/>
    <property type="evidence" value="ECO:0007669"/>
    <property type="project" value="UniProtKB-ARBA"/>
</dbReference>